<dbReference type="RefSeq" id="WP_278011312.1">
    <property type="nucleotide sequence ID" value="NZ_CP121112.1"/>
</dbReference>
<accession>A0ABV5H5S6</accession>
<evidence type="ECO:0000256" key="1">
    <source>
        <dbReference type="SAM" id="Phobius"/>
    </source>
</evidence>
<reference evidence="2 3" key="1">
    <citation type="submission" date="2024-09" db="EMBL/GenBank/DDBJ databases">
        <authorList>
            <person name="Sun Q."/>
            <person name="Mori K."/>
        </authorList>
    </citation>
    <scope>NUCLEOTIDE SEQUENCE [LARGE SCALE GENOMIC DNA]</scope>
    <source>
        <strain evidence="2 3">CECT 8365</strain>
    </source>
</reference>
<feature type="transmembrane region" description="Helical" evidence="1">
    <location>
        <begin position="57"/>
        <end position="74"/>
    </location>
</feature>
<evidence type="ECO:0000313" key="2">
    <source>
        <dbReference type="EMBL" id="MFB9107212.1"/>
    </source>
</evidence>
<comment type="caution">
    <text evidence="2">The sequence shown here is derived from an EMBL/GenBank/DDBJ whole genome shotgun (WGS) entry which is preliminary data.</text>
</comment>
<gene>
    <name evidence="2" type="ORF">ACFFVK_01365</name>
</gene>
<dbReference type="EMBL" id="JBHMFE010000007">
    <property type="protein sequence ID" value="MFB9107212.1"/>
    <property type="molecule type" value="Genomic_DNA"/>
</dbReference>
<name>A0ABV5H5S6_9FLAO</name>
<protein>
    <submittedName>
        <fullName evidence="2">DUF5808 domain-containing protein</fullName>
    </submittedName>
</protein>
<keyword evidence="3" id="KW-1185">Reference proteome</keyword>
<evidence type="ECO:0000313" key="3">
    <source>
        <dbReference type="Proteomes" id="UP001589562"/>
    </source>
</evidence>
<sequence length="75" mass="8959">MNNNYEPSEETKNRWHNDPDNWVWGIFYYNPEDPRLYLPKKIKEFGWTMNFANPNSAIVMLILISVILIFTLSAH</sequence>
<keyword evidence="1" id="KW-1133">Transmembrane helix</keyword>
<proteinExistence type="predicted"/>
<keyword evidence="1" id="KW-0812">Transmembrane</keyword>
<organism evidence="2 3">
    <name type="scientific">Flavobacterium gyeonganense</name>
    <dbReference type="NCBI Taxonomy" id="1310418"/>
    <lineage>
        <taxon>Bacteria</taxon>
        <taxon>Pseudomonadati</taxon>
        <taxon>Bacteroidota</taxon>
        <taxon>Flavobacteriia</taxon>
        <taxon>Flavobacteriales</taxon>
        <taxon>Flavobacteriaceae</taxon>
        <taxon>Flavobacterium</taxon>
    </lineage>
</organism>
<dbReference type="Proteomes" id="UP001589562">
    <property type="component" value="Unassembled WGS sequence"/>
</dbReference>
<keyword evidence="1" id="KW-0472">Membrane</keyword>